<dbReference type="NCBIfam" id="TIGR00360">
    <property type="entry name" value="ComEC_N-term"/>
    <property type="match status" value="1"/>
</dbReference>
<protein>
    <submittedName>
        <fullName evidence="9">DNA internalization-related competence protein ComEC/Rec2</fullName>
    </submittedName>
</protein>
<feature type="domain" description="Metallo-beta-lactamase" evidence="7">
    <location>
        <begin position="496"/>
        <end position="704"/>
    </location>
</feature>
<evidence type="ECO:0000313" key="8">
    <source>
        <dbReference type="EMBL" id="MDG9733894.1"/>
    </source>
</evidence>
<feature type="transmembrane region" description="Helical" evidence="6">
    <location>
        <begin position="357"/>
        <end position="378"/>
    </location>
</feature>
<dbReference type="CDD" id="cd07731">
    <property type="entry name" value="ComA-like_MBL-fold"/>
    <property type="match status" value="1"/>
</dbReference>
<accession>A0A5B8T3L5</accession>
<feature type="transmembrane region" description="Helical" evidence="6">
    <location>
        <begin position="269"/>
        <end position="294"/>
    </location>
</feature>
<dbReference type="PANTHER" id="PTHR30619:SF7">
    <property type="entry name" value="BETA-LACTAMASE DOMAIN PROTEIN"/>
    <property type="match status" value="1"/>
</dbReference>
<dbReference type="InterPro" id="IPR004477">
    <property type="entry name" value="ComEC_N"/>
</dbReference>
<dbReference type="Pfam" id="PF03772">
    <property type="entry name" value="Competence"/>
    <property type="match status" value="1"/>
</dbReference>
<dbReference type="PANTHER" id="PTHR30619">
    <property type="entry name" value="DNA INTERNALIZATION/COMPETENCE PROTEIN COMEC/REC2"/>
    <property type="match status" value="1"/>
</dbReference>
<dbReference type="RefSeq" id="WP_147651933.1">
    <property type="nucleotide sequence ID" value="NZ_CP042383.1"/>
</dbReference>
<proteinExistence type="predicted"/>
<organism evidence="9 10">
    <name type="scientific">Leuconostoc pseudomesenteroides</name>
    <dbReference type="NCBI Taxonomy" id="33968"/>
    <lineage>
        <taxon>Bacteria</taxon>
        <taxon>Bacillati</taxon>
        <taxon>Bacillota</taxon>
        <taxon>Bacilli</taxon>
        <taxon>Lactobacillales</taxon>
        <taxon>Lactobacillaceae</taxon>
        <taxon>Leuconostoc</taxon>
    </lineage>
</organism>
<dbReference type="GO" id="GO:0030420">
    <property type="term" value="P:establishment of competence for transformation"/>
    <property type="evidence" value="ECO:0007669"/>
    <property type="project" value="InterPro"/>
</dbReference>
<comment type="subcellular location">
    <subcellularLocation>
        <location evidence="1">Cell membrane</location>
        <topology evidence="1">Multi-pass membrane protein</topology>
    </subcellularLocation>
</comment>
<dbReference type="InterPro" id="IPR036866">
    <property type="entry name" value="RibonucZ/Hydroxyglut_hydro"/>
</dbReference>
<dbReference type="InterPro" id="IPR035681">
    <property type="entry name" value="ComA-like_MBL"/>
</dbReference>
<evidence type="ECO:0000256" key="6">
    <source>
        <dbReference type="SAM" id="Phobius"/>
    </source>
</evidence>
<evidence type="ECO:0000313" key="9">
    <source>
        <dbReference type="EMBL" id="QEA42897.1"/>
    </source>
</evidence>
<dbReference type="Proteomes" id="UP000321296">
    <property type="component" value="Chromosome"/>
</dbReference>
<dbReference type="InterPro" id="IPR004797">
    <property type="entry name" value="Competence_ComEC/Rec2"/>
</dbReference>
<name>A0A5B8T3L5_LEUPS</name>
<reference evidence="9 10" key="1">
    <citation type="submission" date="2019-06" db="EMBL/GenBank/DDBJ databases">
        <title>Genome analyses of bacteria isolated from kimchi.</title>
        <authorList>
            <person name="Lee S."/>
            <person name="Ahn S."/>
            <person name="Roh S."/>
        </authorList>
    </citation>
    <scope>NUCLEOTIDE SEQUENCE [LARGE SCALE GENOMIC DNA]</scope>
    <source>
        <strain evidence="9 10">CBA3630</strain>
    </source>
</reference>
<keyword evidence="5 6" id="KW-0472">Membrane</keyword>
<dbReference type="Proteomes" id="UP001529201">
    <property type="component" value="Unassembled WGS sequence"/>
</dbReference>
<gene>
    <name evidence="9" type="ORF">FGL85_10440</name>
    <name evidence="8" type="ORF">P1N92_07170</name>
</gene>
<dbReference type="SUPFAM" id="SSF56281">
    <property type="entry name" value="Metallo-hydrolase/oxidoreductase"/>
    <property type="match status" value="1"/>
</dbReference>
<dbReference type="Gene3D" id="3.60.15.10">
    <property type="entry name" value="Ribonuclease Z/Hydroxyacylglutathione hydrolase-like"/>
    <property type="match status" value="1"/>
</dbReference>
<sequence length="754" mass="85584">MQNAKLLLFSLLVASLGGVIYRPCLSSWIMLLGTLILILWQRHLRFFLMVIVLITPFMIYFFHDARNLKNQAEIPDQKNVQLTGVIFPDNVSIDGDNLSSTATLDSGEAVKLYWTLPNKQSKEEWLKQDHVLTFSATGDLTRIRSATNFNQFDSQEFYETKNMTHQFTVTTWQVENMVSHDILNGIRYQLHAWHSRAIHDTESLPKPLREYAQALILGVTPQALYGDNPGVQTLGLIHLFSVSGFHVSFLIMMIMALAKRLWITKEITIVLLSGLLMIYFVFAGEPAVLIRAIVAGELILWQDLHHHRFKSYDIWAISLLISLIFSPQILLTLGGQLSFLLTFCLSFAKKLSFWRTNLLMSVISFPLIVQQQLTWHILQTVVNIFAVPVFGTIIVPLVMLGYFGQRFPIIVDSANAIIHFFAALIDWLAVLPGNIVIGKIPELSTTLLIVFGFCMFCREKIIVSRARLIWLLLLASTILIIKRPLTGEFTTFDIGQGDAALIRTPLNHTVTVVDTGGQVTFGEKQSWQVKQYERSKGETVIVNYLHSLGIDTIDHLILTHHDQDHIGDAKEILRLMHVKKILMPAGMRSQQSFKVQILPYLKKTEVFEVTESNQVNDLPLHIYHPLTVGQAGNEDSIALYGVLGGMRVLTAGDLDRTGERLLAERHPEMRVDLVKLGHHGSRTSTDPITFSKWRPSIGIISAGRNNHYHHPHQETLETVQKNQMSVFNTQIHGMIKYVYRGKNGYFKVKLPHEF</sequence>
<dbReference type="AlphaFoldDB" id="A0A5B8T3L5"/>
<evidence type="ECO:0000256" key="1">
    <source>
        <dbReference type="ARBA" id="ARBA00004651"/>
    </source>
</evidence>
<evidence type="ECO:0000256" key="4">
    <source>
        <dbReference type="ARBA" id="ARBA00022989"/>
    </source>
</evidence>
<evidence type="ECO:0000313" key="10">
    <source>
        <dbReference type="Proteomes" id="UP000321296"/>
    </source>
</evidence>
<dbReference type="EMBL" id="JARGDN010000007">
    <property type="protein sequence ID" value="MDG9733894.1"/>
    <property type="molecule type" value="Genomic_DNA"/>
</dbReference>
<feature type="transmembrane region" description="Helical" evidence="6">
    <location>
        <begin position="314"/>
        <end position="345"/>
    </location>
</feature>
<dbReference type="KEGG" id="lpse:FGL85_10440"/>
<keyword evidence="2" id="KW-1003">Cell membrane</keyword>
<feature type="transmembrane region" description="Helical" evidence="6">
    <location>
        <begin position="384"/>
        <end position="404"/>
    </location>
</feature>
<dbReference type="InterPro" id="IPR001279">
    <property type="entry name" value="Metallo-B-lactamas"/>
</dbReference>
<dbReference type="Pfam" id="PF00753">
    <property type="entry name" value="Lactamase_B"/>
    <property type="match status" value="1"/>
</dbReference>
<evidence type="ECO:0000256" key="5">
    <source>
        <dbReference type="ARBA" id="ARBA00023136"/>
    </source>
</evidence>
<feature type="transmembrane region" description="Helical" evidence="6">
    <location>
        <begin position="416"/>
        <end position="437"/>
    </location>
</feature>
<dbReference type="GeneID" id="64345279"/>
<dbReference type="NCBIfam" id="TIGR00361">
    <property type="entry name" value="ComEC_Rec2"/>
    <property type="match status" value="1"/>
</dbReference>
<keyword evidence="11" id="KW-1185">Reference proteome</keyword>
<dbReference type="SMART" id="SM00849">
    <property type="entry name" value="Lactamase_B"/>
    <property type="match status" value="1"/>
</dbReference>
<feature type="transmembrane region" description="Helical" evidence="6">
    <location>
        <begin position="46"/>
        <end position="63"/>
    </location>
</feature>
<evidence type="ECO:0000313" key="11">
    <source>
        <dbReference type="Proteomes" id="UP001529201"/>
    </source>
</evidence>
<feature type="transmembrane region" description="Helical" evidence="6">
    <location>
        <begin position="468"/>
        <end position="485"/>
    </location>
</feature>
<dbReference type="InterPro" id="IPR052159">
    <property type="entry name" value="Competence_DNA_uptake"/>
</dbReference>
<evidence type="ECO:0000259" key="7">
    <source>
        <dbReference type="SMART" id="SM00849"/>
    </source>
</evidence>
<feature type="transmembrane region" description="Helical" evidence="6">
    <location>
        <begin position="236"/>
        <end position="257"/>
    </location>
</feature>
<dbReference type="EMBL" id="CP042383">
    <property type="protein sequence ID" value="QEA42897.1"/>
    <property type="molecule type" value="Genomic_DNA"/>
</dbReference>
<evidence type="ECO:0000256" key="3">
    <source>
        <dbReference type="ARBA" id="ARBA00022692"/>
    </source>
</evidence>
<keyword evidence="3 6" id="KW-0812">Transmembrane</keyword>
<dbReference type="GO" id="GO:0005886">
    <property type="term" value="C:plasma membrane"/>
    <property type="evidence" value="ECO:0007669"/>
    <property type="project" value="UniProtKB-SubCell"/>
</dbReference>
<reference evidence="8 11" key="2">
    <citation type="submission" date="2023-02" db="EMBL/GenBank/DDBJ databases">
        <title>Antimicrobial susceptibility testing and tentative epidemiological cut-off values for Lactobacillaceae family species intended for ingestion.</title>
        <authorList>
            <person name="Noehr-Meldgaard K."/>
            <person name="Struve C."/>
            <person name="Ingmer H."/>
            <person name="Koza A."/>
            <person name="Al-Nakeeb K."/>
            <person name="Agersoe Y."/>
        </authorList>
    </citation>
    <scope>NUCLEOTIDE SEQUENCE [LARGE SCALE GENOMIC DNA]</scope>
    <source>
        <strain evidence="8 11">DSM 20193</strain>
    </source>
</reference>
<evidence type="ECO:0000256" key="2">
    <source>
        <dbReference type="ARBA" id="ARBA00022475"/>
    </source>
</evidence>
<keyword evidence="4 6" id="KW-1133">Transmembrane helix</keyword>